<name>A0A4P6Q4G5_9ACTN</name>
<reference evidence="1 2" key="1">
    <citation type="submission" date="2019-02" db="EMBL/GenBank/DDBJ databases">
        <authorList>
            <person name="Khodamoradi S."/>
            <person name="Hahnke R.L."/>
            <person name="Kaempfer P."/>
            <person name="Schumann P."/>
            <person name="Rohde M."/>
            <person name="Steinert M."/>
            <person name="Luzhetskyy A."/>
            <person name="Wink J."/>
            <person name="Ruckert C."/>
        </authorList>
    </citation>
    <scope>NUCLEOTIDE SEQUENCE [LARGE SCALE GENOMIC DNA]</scope>
    <source>
        <strain evidence="1 2">M2</strain>
    </source>
</reference>
<sequence length="56" mass="6201">MSSVVGGTARARWAALWPAERRADQARSPRATLSSVPALRGRVRRYDLPEERPIVG</sequence>
<dbReference type="Proteomes" id="UP000292235">
    <property type="component" value="Chromosome"/>
</dbReference>
<accession>A0A4P6Q4G5</accession>
<protein>
    <submittedName>
        <fullName evidence="1">Uncharacterized protein</fullName>
    </submittedName>
</protein>
<dbReference type="KEGG" id="strr:EKD16_16905"/>
<evidence type="ECO:0000313" key="1">
    <source>
        <dbReference type="EMBL" id="QBI55150.1"/>
    </source>
</evidence>
<evidence type="ECO:0000313" key="2">
    <source>
        <dbReference type="Proteomes" id="UP000292235"/>
    </source>
</evidence>
<dbReference type="EMBL" id="CP036455">
    <property type="protein sequence ID" value="QBI55150.1"/>
    <property type="molecule type" value="Genomic_DNA"/>
</dbReference>
<gene>
    <name evidence="1" type="ORF">EKD16_16905</name>
</gene>
<dbReference type="AlphaFoldDB" id="A0A4P6Q4G5"/>
<proteinExistence type="predicted"/>
<organism evidence="1 2">
    <name type="scientific">Streptomonospora litoralis</name>
    <dbReference type="NCBI Taxonomy" id="2498135"/>
    <lineage>
        <taxon>Bacteria</taxon>
        <taxon>Bacillati</taxon>
        <taxon>Actinomycetota</taxon>
        <taxon>Actinomycetes</taxon>
        <taxon>Streptosporangiales</taxon>
        <taxon>Nocardiopsidaceae</taxon>
        <taxon>Streptomonospora</taxon>
    </lineage>
</organism>
<keyword evidence="2" id="KW-1185">Reference proteome</keyword>